<reference evidence="3" key="1">
    <citation type="journal article" date="2020" name="mSystems">
        <title>Genome- and Community-Level Interaction Insights into Carbon Utilization and Element Cycling Functions of Hydrothermarchaeota in Hydrothermal Sediment.</title>
        <authorList>
            <person name="Zhou Z."/>
            <person name="Liu Y."/>
            <person name="Xu W."/>
            <person name="Pan J."/>
            <person name="Luo Z.H."/>
            <person name="Li M."/>
        </authorList>
    </citation>
    <scope>NUCLEOTIDE SEQUENCE [LARGE SCALE GENOMIC DNA]</scope>
    <source>
        <strain evidence="3">SpSt-349</strain>
    </source>
</reference>
<gene>
    <name evidence="3" type="ORF">ENQ87_04430</name>
</gene>
<name>A0A831UCF8_GEOME</name>
<feature type="compositionally biased region" description="Low complexity" evidence="1">
    <location>
        <begin position="55"/>
        <end position="65"/>
    </location>
</feature>
<dbReference type="InterPro" id="IPR036366">
    <property type="entry name" value="PGBDSf"/>
</dbReference>
<feature type="region of interest" description="Disordered" evidence="1">
    <location>
        <begin position="1"/>
        <end position="21"/>
    </location>
</feature>
<feature type="compositionally biased region" description="Basic and acidic residues" evidence="1">
    <location>
        <begin position="647"/>
        <end position="663"/>
    </location>
</feature>
<feature type="compositionally biased region" description="Acidic residues" evidence="1">
    <location>
        <begin position="66"/>
        <end position="77"/>
    </location>
</feature>
<feature type="domain" description="Peptidoglycan binding-like" evidence="2">
    <location>
        <begin position="633"/>
        <end position="693"/>
    </location>
</feature>
<feature type="compositionally biased region" description="Acidic residues" evidence="1">
    <location>
        <begin position="106"/>
        <end position="119"/>
    </location>
</feature>
<feature type="compositionally biased region" description="Low complexity" evidence="1">
    <location>
        <begin position="78"/>
        <end position="88"/>
    </location>
</feature>
<dbReference type="InterPro" id="IPR002477">
    <property type="entry name" value="Peptidoglycan-bd-like"/>
</dbReference>
<proteinExistence type="predicted"/>
<feature type="region of interest" description="Disordered" evidence="1">
    <location>
        <begin position="643"/>
        <end position="663"/>
    </location>
</feature>
<organism evidence="3">
    <name type="scientific">Geobacter metallireducens</name>
    <dbReference type="NCBI Taxonomy" id="28232"/>
    <lineage>
        <taxon>Bacteria</taxon>
        <taxon>Pseudomonadati</taxon>
        <taxon>Thermodesulfobacteriota</taxon>
        <taxon>Desulfuromonadia</taxon>
        <taxon>Geobacterales</taxon>
        <taxon>Geobacteraceae</taxon>
        <taxon>Geobacter</taxon>
    </lineage>
</organism>
<dbReference type="InterPro" id="IPR036365">
    <property type="entry name" value="PGBD-like_sf"/>
</dbReference>
<accession>A0A831UCF8</accession>
<comment type="caution">
    <text evidence="3">The sequence shown here is derived from an EMBL/GenBank/DDBJ whole genome shotgun (WGS) entry which is preliminary data.</text>
</comment>
<evidence type="ECO:0000313" key="3">
    <source>
        <dbReference type="EMBL" id="HEN41615.1"/>
    </source>
</evidence>
<sequence length="1010" mass="113424">MNTQEENDQRSPCGPRGDLESPFLAAELFAGEGEPDWEARLIALEAESPFRSAFEEGSPTPLGPEEPGEEFAEEEWGAAEGFSPVEAESYAEEAPAEPEESRELSYEEETPYEEGETEDEKPLPRMKFELQTGNRIWRNDGTTATLLERKYGPDDFLVDRKGVRLESETNGVLEFETEWFRSWTKLEEAIKKAVKMTDDMNSAGPAKFEKSRKAFPFNVDHLRRGSAKELRQGFWDRKPGMEGEKEKILRPEEELEIEIIDADWEAGIQSSESFLLEYYESFLRQHEWPFYRDGTIKHAQAILAGANTDGLHATEMGKLRSLLQIIVNYIMRGQGGTESEKAGAFADVKGMPPKQAFTLMSRTSFASMYKILLTDKEKRLFEKIVKNDLVLKEMGLDRKSPVFIKGYGTKSHEPGPTVYQWLAGIAKGVDLLSVQSGKNLSAAMGRYNVETRKGKKDRWLVKFETRNTVLGAVGIKAREWVKYARKLFDTASKRESDALSLLQTQGIADEGKLTNFVFFARHPELGGRRIKKGENVLAREWLRIRDEQVRPLLRGVQPELEGLEDGGFGEDEFEEYAASGYGGIDPGLAEEAGYPNYEEEDFPPDYFSPLDAELEEDEDLLDPGLEGETKAPSPEIRDLQRSLNTWRSEKGQPPVKDDGLPGPETRRAVLEFQKASGIKREDGIAGPATRQRLRLILDILGRIPTTPLFAEDRRRLLELVGGPGFRSLPEPEQTGVLNRIRSYQRPGTLDNVRLLMNLVAEPGFERLPASSQKLMLRILAARPADADLAGNLIQLVGSTGFRNLEETTQNWVLKRIERYAGNRARIDNLENLITASNNFDQLSQQSRNVMLTALANRPGDARLADNFRRAADRADFRTLDQQTQTDVLTRIVNYPRAFVHVDNLMSLVTTPGFGNLALSVTGQVLDGLPSRFGTTVLTPAIIGNLMGVLTATGFEKLRPEIRDLILDSQANRPDNAQLATALRTLVENPKFRHEPREARKAVLQVVDSIP</sequence>
<dbReference type="Pfam" id="PF01471">
    <property type="entry name" value="PG_binding_1"/>
    <property type="match status" value="1"/>
</dbReference>
<feature type="region of interest" description="Disordered" evidence="1">
    <location>
        <begin position="579"/>
        <end position="609"/>
    </location>
</feature>
<dbReference type="Gene3D" id="1.10.101.10">
    <property type="entry name" value="PGBD-like superfamily/PGBD"/>
    <property type="match status" value="1"/>
</dbReference>
<dbReference type="SUPFAM" id="SSF47090">
    <property type="entry name" value="PGBD-like"/>
    <property type="match status" value="1"/>
</dbReference>
<protein>
    <submittedName>
        <fullName evidence="3">Peptidoglycan-binding protein</fullName>
    </submittedName>
</protein>
<evidence type="ECO:0000259" key="2">
    <source>
        <dbReference type="Pfam" id="PF01471"/>
    </source>
</evidence>
<feature type="compositionally biased region" description="Acidic residues" evidence="1">
    <location>
        <begin position="89"/>
        <end position="98"/>
    </location>
</feature>
<feature type="region of interest" description="Disordered" evidence="1">
    <location>
        <begin position="48"/>
        <end position="121"/>
    </location>
</feature>
<dbReference type="EMBL" id="DSOV01000014">
    <property type="protein sequence ID" value="HEN41615.1"/>
    <property type="molecule type" value="Genomic_DNA"/>
</dbReference>
<evidence type="ECO:0000256" key="1">
    <source>
        <dbReference type="SAM" id="MobiDB-lite"/>
    </source>
</evidence>
<dbReference type="AlphaFoldDB" id="A0A831UCF8"/>